<sequence length="49" mass="5736">MLGSCTYAINIDTLMLVLTNLLHSIFTITIETRDIYKLIRKFYLRNAEV</sequence>
<name>A0A154PM54_DUFNO</name>
<dbReference type="EMBL" id="KQ434944">
    <property type="protein sequence ID" value="KZC12300.1"/>
    <property type="molecule type" value="Genomic_DNA"/>
</dbReference>
<keyword evidence="2" id="KW-1185">Reference proteome</keyword>
<organism evidence="1 2">
    <name type="scientific">Dufourea novaeangliae</name>
    <name type="common">Sweat bee</name>
    <dbReference type="NCBI Taxonomy" id="178035"/>
    <lineage>
        <taxon>Eukaryota</taxon>
        <taxon>Metazoa</taxon>
        <taxon>Ecdysozoa</taxon>
        <taxon>Arthropoda</taxon>
        <taxon>Hexapoda</taxon>
        <taxon>Insecta</taxon>
        <taxon>Pterygota</taxon>
        <taxon>Neoptera</taxon>
        <taxon>Endopterygota</taxon>
        <taxon>Hymenoptera</taxon>
        <taxon>Apocrita</taxon>
        <taxon>Aculeata</taxon>
        <taxon>Apoidea</taxon>
        <taxon>Anthophila</taxon>
        <taxon>Halictidae</taxon>
        <taxon>Rophitinae</taxon>
        <taxon>Dufourea</taxon>
    </lineage>
</organism>
<protein>
    <submittedName>
        <fullName evidence="1">Uncharacterized protein</fullName>
    </submittedName>
</protein>
<evidence type="ECO:0000313" key="2">
    <source>
        <dbReference type="Proteomes" id="UP000076502"/>
    </source>
</evidence>
<dbReference type="Proteomes" id="UP000076502">
    <property type="component" value="Unassembled WGS sequence"/>
</dbReference>
<gene>
    <name evidence="1" type="ORF">WN55_04090</name>
</gene>
<proteinExistence type="predicted"/>
<dbReference type="AlphaFoldDB" id="A0A154PM54"/>
<accession>A0A154PM54</accession>
<reference evidence="1 2" key="1">
    <citation type="submission" date="2015-07" db="EMBL/GenBank/DDBJ databases">
        <title>The genome of Dufourea novaeangliae.</title>
        <authorList>
            <person name="Pan H."/>
            <person name="Kapheim K."/>
        </authorList>
    </citation>
    <scope>NUCLEOTIDE SEQUENCE [LARGE SCALE GENOMIC DNA]</scope>
    <source>
        <strain evidence="1">0120121106</strain>
        <tissue evidence="1">Whole body</tissue>
    </source>
</reference>
<evidence type="ECO:0000313" key="1">
    <source>
        <dbReference type="EMBL" id="KZC12300.1"/>
    </source>
</evidence>